<evidence type="ECO:0000256" key="3">
    <source>
        <dbReference type="ARBA" id="ARBA00022461"/>
    </source>
</evidence>
<keyword evidence="7 11" id="KW-0406">Ion transport</keyword>
<dbReference type="PANTHER" id="PTHR11690:SF227">
    <property type="entry name" value="AMILORIDE-SENSITIVE SODIUM CHANNEL"/>
    <property type="match status" value="1"/>
</dbReference>
<protein>
    <submittedName>
        <fullName evidence="13">Uncharacterized protein</fullName>
    </submittedName>
</protein>
<evidence type="ECO:0000256" key="12">
    <source>
        <dbReference type="SAM" id="Phobius"/>
    </source>
</evidence>
<dbReference type="PANTHER" id="PTHR11690">
    <property type="entry name" value="AMILORIDE-SENSITIVE SODIUM CHANNEL-RELATED"/>
    <property type="match status" value="1"/>
</dbReference>
<dbReference type="Proteomes" id="UP000663828">
    <property type="component" value="Unassembled WGS sequence"/>
</dbReference>
<keyword evidence="9 11" id="KW-0739">Sodium transport</keyword>
<reference evidence="13" key="1">
    <citation type="submission" date="2021-02" db="EMBL/GenBank/DDBJ databases">
        <authorList>
            <person name="Nowell W R."/>
        </authorList>
    </citation>
    <scope>NUCLEOTIDE SEQUENCE</scope>
</reference>
<comment type="subcellular location">
    <subcellularLocation>
        <location evidence="1">Membrane</location>
        <topology evidence="1">Multi-pass membrane protein</topology>
    </subcellularLocation>
</comment>
<feature type="transmembrane region" description="Helical" evidence="12">
    <location>
        <begin position="57"/>
        <end position="75"/>
    </location>
</feature>
<evidence type="ECO:0000256" key="4">
    <source>
        <dbReference type="ARBA" id="ARBA00022692"/>
    </source>
</evidence>
<dbReference type="AlphaFoldDB" id="A0A813SRR4"/>
<evidence type="ECO:0000256" key="11">
    <source>
        <dbReference type="RuleBase" id="RU000679"/>
    </source>
</evidence>
<keyword evidence="15" id="KW-1185">Reference proteome</keyword>
<evidence type="ECO:0000256" key="7">
    <source>
        <dbReference type="ARBA" id="ARBA00023065"/>
    </source>
</evidence>
<dbReference type="Pfam" id="PF00858">
    <property type="entry name" value="ASC"/>
    <property type="match status" value="1"/>
</dbReference>
<dbReference type="Gene3D" id="2.60.470.10">
    <property type="entry name" value="Acid-sensing ion channels like domains"/>
    <property type="match status" value="1"/>
</dbReference>
<dbReference type="OrthoDB" id="6021021at2759"/>
<evidence type="ECO:0000313" key="15">
    <source>
        <dbReference type="Proteomes" id="UP000663828"/>
    </source>
</evidence>
<keyword evidence="3 11" id="KW-0894">Sodium channel</keyword>
<dbReference type="Proteomes" id="UP000663852">
    <property type="component" value="Unassembled WGS sequence"/>
</dbReference>
<evidence type="ECO:0000256" key="2">
    <source>
        <dbReference type="ARBA" id="ARBA00022448"/>
    </source>
</evidence>
<keyword evidence="4 11" id="KW-0812">Transmembrane</keyword>
<dbReference type="GO" id="GO:0015280">
    <property type="term" value="F:ligand-gated sodium channel activity"/>
    <property type="evidence" value="ECO:0007669"/>
    <property type="project" value="TreeGrafter"/>
</dbReference>
<dbReference type="GO" id="GO:0005886">
    <property type="term" value="C:plasma membrane"/>
    <property type="evidence" value="ECO:0007669"/>
    <property type="project" value="TreeGrafter"/>
</dbReference>
<proteinExistence type="inferred from homology"/>
<keyword evidence="5 12" id="KW-1133">Transmembrane helix</keyword>
<evidence type="ECO:0000313" key="13">
    <source>
        <dbReference type="EMBL" id="CAF0803753.1"/>
    </source>
</evidence>
<gene>
    <name evidence="13" type="ORF">EDS130_LOCUS4989</name>
    <name evidence="14" type="ORF">XAT740_LOCUS3968</name>
</gene>
<sequence length="509" mass="57962">MIQEMNNKVAPIDSVHHQAWKPEQRAPRRRSIIREFALNTSTHGLPGIARSESKHNCLFWAVSFFIFLGIMTFFITQSIRDYFSYPTQTTLSYVVERSQAFPAVTFCNYMPARYDYLIMDAINYTNSLGITNTSDTTTFTISQAIAIREFLRYKLDANQSITEYFFSIDSMLISCTYNNQQCTSSDFITFLSSHYGSCYTFNAKLKNTSRTGIRYTSDNGGVGQLKLRLYAHSHLYVPYIIEEVSAGMVIMIHDNTQFPQIDVSGMNLAPGFKHQLNYRKKANYFLSAPYTDCTDKIPLAMKAMFDRYEGAYYAYSQTACFTLCVQAYIYQECGCVSPVEWSARSVVVPDTNRIVLASLCATENPCYTEASIRLSNSTDLWNQFCSDCTQECTKIEYLVTPSLSKAPSTYFAYITKAFVEASSVPLPTNWSKNWMTEVEENFISVEIMCGSIQVENYTQEASLNAADVLSNVGGLSGLWIGVSFLSIMEFVEMLYRLLRRQYQIFRYGA</sequence>
<dbReference type="PRINTS" id="PR01078">
    <property type="entry name" value="AMINACHANNEL"/>
</dbReference>
<dbReference type="InterPro" id="IPR001873">
    <property type="entry name" value="ENaC"/>
</dbReference>
<comment type="caution">
    <text evidence="13">The sequence shown here is derived from an EMBL/GenBank/DDBJ whole genome shotgun (WGS) entry which is preliminary data.</text>
</comment>
<evidence type="ECO:0000313" key="16">
    <source>
        <dbReference type="Proteomes" id="UP000663852"/>
    </source>
</evidence>
<name>A0A813SRR4_ADIRI</name>
<evidence type="ECO:0000256" key="10">
    <source>
        <dbReference type="ARBA" id="ARBA00023303"/>
    </source>
</evidence>
<evidence type="ECO:0000256" key="1">
    <source>
        <dbReference type="ARBA" id="ARBA00004141"/>
    </source>
</evidence>
<evidence type="ECO:0000256" key="9">
    <source>
        <dbReference type="ARBA" id="ARBA00023201"/>
    </source>
</evidence>
<organism evidence="13 16">
    <name type="scientific">Adineta ricciae</name>
    <name type="common">Rotifer</name>
    <dbReference type="NCBI Taxonomy" id="249248"/>
    <lineage>
        <taxon>Eukaryota</taxon>
        <taxon>Metazoa</taxon>
        <taxon>Spiralia</taxon>
        <taxon>Gnathifera</taxon>
        <taxon>Rotifera</taxon>
        <taxon>Eurotatoria</taxon>
        <taxon>Bdelloidea</taxon>
        <taxon>Adinetida</taxon>
        <taxon>Adinetidae</taxon>
        <taxon>Adineta</taxon>
    </lineage>
</organism>
<keyword evidence="10 11" id="KW-0407">Ion channel</keyword>
<dbReference type="EMBL" id="CAJNOR010000157">
    <property type="protein sequence ID" value="CAF0821173.1"/>
    <property type="molecule type" value="Genomic_DNA"/>
</dbReference>
<feature type="transmembrane region" description="Helical" evidence="12">
    <location>
        <begin position="478"/>
        <end position="498"/>
    </location>
</feature>
<keyword evidence="8 12" id="KW-0472">Membrane</keyword>
<accession>A0A813SRR4</accession>
<evidence type="ECO:0000256" key="5">
    <source>
        <dbReference type="ARBA" id="ARBA00022989"/>
    </source>
</evidence>
<comment type="similarity">
    <text evidence="11">Belongs to the amiloride-sensitive sodium channel (TC 1.A.6) family.</text>
</comment>
<evidence type="ECO:0000256" key="8">
    <source>
        <dbReference type="ARBA" id="ARBA00023136"/>
    </source>
</evidence>
<keyword evidence="6" id="KW-0915">Sodium</keyword>
<dbReference type="EMBL" id="CAJNOJ010000013">
    <property type="protein sequence ID" value="CAF0803753.1"/>
    <property type="molecule type" value="Genomic_DNA"/>
</dbReference>
<evidence type="ECO:0000313" key="14">
    <source>
        <dbReference type="EMBL" id="CAF0821173.1"/>
    </source>
</evidence>
<dbReference type="Gene3D" id="1.10.287.770">
    <property type="entry name" value="YojJ-like"/>
    <property type="match status" value="1"/>
</dbReference>
<keyword evidence="2 11" id="KW-0813">Transport</keyword>
<evidence type="ECO:0000256" key="6">
    <source>
        <dbReference type="ARBA" id="ARBA00023053"/>
    </source>
</evidence>